<evidence type="ECO:0000256" key="9">
    <source>
        <dbReference type="ARBA" id="ARBA00023172"/>
    </source>
</evidence>
<keyword evidence="8" id="KW-0548">Nucleotidyltransferase</keyword>
<keyword evidence="6" id="KW-0229">DNA integration</keyword>
<evidence type="ECO:0000256" key="2">
    <source>
        <dbReference type="ARBA" id="ARBA00022723"/>
    </source>
</evidence>
<dbReference type="EMBL" id="BQNB010014116">
    <property type="protein sequence ID" value="GJT24200.1"/>
    <property type="molecule type" value="Genomic_DNA"/>
</dbReference>
<keyword evidence="9" id="KW-0233">DNA recombination</keyword>
<evidence type="ECO:0000256" key="4">
    <source>
        <dbReference type="ARBA" id="ARBA00022801"/>
    </source>
</evidence>
<reference evidence="11" key="1">
    <citation type="journal article" date="2022" name="Int. J. Mol. Sci.">
        <title>Draft Genome of Tanacetum Coccineum: Genomic Comparison of Closely Related Tanacetum-Family Plants.</title>
        <authorList>
            <person name="Yamashiro T."/>
            <person name="Shiraishi A."/>
            <person name="Nakayama K."/>
            <person name="Satake H."/>
        </authorList>
    </citation>
    <scope>NUCLEOTIDE SEQUENCE</scope>
</reference>
<organism evidence="11 12">
    <name type="scientific">Tanacetum coccineum</name>
    <dbReference type="NCBI Taxonomy" id="301880"/>
    <lineage>
        <taxon>Eukaryota</taxon>
        <taxon>Viridiplantae</taxon>
        <taxon>Streptophyta</taxon>
        <taxon>Embryophyta</taxon>
        <taxon>Tracheophyta</taxon>
        <taxon>Spermatophyta</taxon>
        <taxon>Magnoliopsida</taxon>
        <taxon>eudicotyledons</taxon>
        <taxon>Gunneridae</taxon>
        <taxon>Pentapetalae</taxon>
        <taxon>asterids</taxon>
        <taxon>campanulids</taxon>
        <taxon>Asterales</taxon>
        <taxon>Asteraceae</taxon>
        <taxon>Asteroideae</taxon>
        <taxon>Anthemideae</taxon>
        <taxon>Anthemidinae</taxon>
        <taxon>Tanacetum</taxon>
    </lineage>
</organism>
<gene>
    <name evidence="11" type="ORF">Tco_0894137</name>
</gene>
<evidence type="ECO:0000313" key="12">
    <source>
        <dbReference type="Proteomes" id="UP001151760"/>
    </source>
</evidence>
<sequence>MNKVKKVRFFEPLTSSSNIHKQVESSKTPYSSTPVLPFTGLKSSTSASRSQPIGNKNNDRISQTPSSNMKNKVKVQRRRVKSKSNKKNRVKDPIFDGNFKHTMLNANSELIRVKCKQCMFNSNHDVCFLDFVNDVNVRSKSKSTKKSQQHNIWKPTGKVFTEVGYKWKPTGRLFTIVRNSCPLTRITPTKVVQLLETTSNSVETPKPDIKVYRRRPKQIKTIADLEAAFRKNTCFIRNLEGVDLLSRSRDTNLYTISLDGMLKTSPISSKRRSCRGIPKLKFKKDHLCSACVLGKRNKSSHQPKAEDTNQEKLYLLHMDLCGPMRVESINGKKYILVIVDDYS</sequence>
<keyword evidence="2" id="KW-0479">Metal-binding</keyword>
<feature type="region of interest" description="Disordered" evidence="10">
    <location>
        <begin position="19"/>
        <end position="94"/>
    </location>
</feature>
<keyword evidence="1" id="KW-0540">Nuclease</keyword>
<comment type="caution">
    <text evidence="11">The sequence shown here is derived from an EMBL/GenBank/DDBJ whole genome shotgun (WGS) entry which is preliminary data.</text>
</comment>
<accession>A0ABQ5CBA5</accession>
<name>A0ABQ5CBA5_9ASTR</name>
<evidence type="ECO:0000256" key="10">
    <source>
        <dbReference type="SAM" id="MobiDB-lite"/>
    </source>
</evidence>
<dbReference type="InterPro" id="IPR039537">
    <property type="entry name" value="Retrotran_Ty1/copia-like"/>
</dbReference>
<dbReference type="Gene3D" id="3.30.420.10">
    <property type="entry name" value="Ribonuclease H-like superfamily/Ribonuclease H"/>
    <property type="match status" value="1"/>
</dbReference>
<evidence type="ECO:0000313" key="11">
    <source>
        <dbReference type="EMBL" id="GJT24200.1"/>
    </source>
</evidence>
<evidence type="ECO:0000256" key="5">
    <source>
        <dbReference type="ARBA" id="ARBA00022842"/>
    </source>
</evidence>
<keyword evidence="12" id="KW-1185">Reference proteome</keyword>
<evidence type="ECO:0000256" key="8">
    <source>
        <dbReference type="ARBA" id="ARBA00022932"/>
    </source>
</evidence>
<keyword evidence="8" id="KW-0239">DNA-directed DNA polymerase</keyword>
<keyword evidence="8" id="KW-0808">Transferase</keyword>
<dbReference type="PANTHER" id="PTHR42648">
    <property type="entry name" value="TRANSPOSASE, PUTATIVE-RELATED"/>
    <property type="match status" value="1"/>
</dbReference>
<feature type="compositionally biased region" description="Basic residues" evidence="10">
    <location>
        <begin position="71"/>
        <end position="89"/>
    </location>
</feature>
<keyword evidence="4" id="KW-0378">Hydrolase</keyword>
<feature type="compositionally biased region" description="Polar residues" evidence="10">
    <location>
        <begin position="41"/>
        <end position="67"/>
    </location>
</feature>
<dbReference type="PANTHER" id="PTHR42648:SF11">
    <property type="entry name" value="TRANSPOSON TY4-P GAG-POL POLYPROTEIN"/>
    <property type="match status" value="1"/>
</dbReference>
<keyword evidence="5" id="KW-0460">Magnesium</keyword>
<dbReference type="Proteomes" id="UP001151760">
    <property type="component" value="Unassembled WGS sequence"/>
</dbReference>
<evidence type="ECO:0000256" key="3">
    <source>
        <dbReference type="ARBA" id="ARBA00022759"/>
    </source>
</evidence>
<evidence type="ECO:0000256" key="7">
    <source>
        <dbReference type="ARBA" id="ARBA00022918"/>
    </source>
</evidence>
<evidence type="ECO:0000256" key="1">
    <source>
        <dbReference type="ARBA" id="ARBA00022722"/>
    </source>
</evidence>
<evidence type="ECO:0000256" key="6">
    <source>
        <dbReference type="ARBA" id="ARBA00022908"/>
    </source>
</evidence>
<protein>
    <submittedName>
        <fullName evidence="11">Retrovirus-related pol polyprotein from transposon TNT 1-94</fullName>
    </submittedName>
</protein>
<reference evidence="11" key="2">
    <citation type="submission" date="2022-01" db="EMBL/GenBank/DDBJ databases">
        <authorList>
            <person name="Yamashiro T."/>
            <person name="Shiraishi A."/>
            <person name="Satake H."/>
            <person name="Nakayama K."/>
        </authorList>
    </citation>
    <scope>NUCLEOTIDE SEQUENCE</scope>
</reference>
<proteinExistence type="predicted"/>
<feature type="compositionally biased region" description="Polar residues" evidence="10">
    <location>
        <begin position="19"/>
        <end position="34"/>
    </location>
</feature>
<keyword evidence="3" id="KW-0255">Endonuclease</keyword>
<keyword evidence="7" id="KW-0695">RNA-directed DNA polymerase</keyword>
<dbReference type="InterPro" id="IPR036397">
    <property type="entry name" value="RNaseH_sf"/>
</dbReference>